<dbReference type="InterPro" id="IPR005025">
    <property type="entry name" value="FMN_Rdtase-like_dom"/>
</dbReference>
<evidence type="ECO:0000313" key="3">
    <source>
        <dbReference type="Proteomes" id="UP000235464"/>
    </source>
</evidence>
<dbReference type="SUPFAM" id="SSF52218">
    <property type="entry name" value="Flavoproteins"/>
    <property type="match status" value="1"/>
</dbReference>
<gene>
    <name evidence="2" type="ORF">SCNRRL3882_4810</name>
</gene>
<reference evidence="3" key="1">
    <citation type="submission" date="2017-11" db="EMBL/GenBank/DDBJ databases">
        <authorList>
            <person name="Wibberg D."/>
        </authorList>
    </citation>
    <scope>NUCLEOTIDE SEQUENCE [LARGE SCALE GENOMIC DNA]</scope>
</reference>
<dbReference type="Gene3D" id="3.40.50.360">
    <property type="match status" value="1"/>
</dbReference>
<sequence>MRLLGLACGQEDGSAEVLLKAALTAAAREGTAVEMVRLTDLSLVTAATADAGDDAAWFCDRLLDADGVIVSSPTYTRSAPGALKLLIDRAFGPRTDVVFVREALARREHGPAEQKETRGLLGVDTAPDPRVLKPRVAGFIAVGGCPSPHWRTLTLPTLHALAFPLHMAVADQMEVPTPGGLGGTATDPAAVLRAERLGGAVARQLGLPHDEVRFLGEPGTCPMCHLDLIVLRGGRAECGTCGAAGRFVVQDGDVRVDFSPAGAASSVHTLTELEEHYRELLSAASLEPDPQEIDKHAAAFRDSVPVLRPPRP</sequence>
<dbReference type="InterPro" id="IPR029039">
    <property type="entry name" value="Flavoprotein-like_sf"/>
</dbReference>
<name>A0A2N9BDB4_STRCX</name>
<dbReference type="Pfam" id="PF03358">
    <property type="entry name" value="FMN_red"/>
    <property type="match status" value="1"/>
</dbReference>
<organism evidence="2 3">
    <name type="scientific">Streptomyces chartreusis NRRL 3882</name>
    <dbReference type="NCBI Taxonomy" id="1079985"/>
    <lineage>
        <taxon>Bacteria</taxon>
        <taxon>Bacillati</taxon>
        <taxon>Actinomycetota</taxon>
        <taxon>Actinomycetes</taxon>
        <taxon>Kitasatosporales</taxon>
        <taxon>Streptomycetaceae</taxon>
        <taxon>Streptomyces</taxon>
    </lineage>
</organism>
<dbReference type="RefSeq" id="WP_010034567.1">
    <property type="nucleotide sequence ID" value="NZ_LT962942.1"/>
</dbReference>
<dbReference type="AlphaFoldDB" id="A0A2N9BDB4"/>
<proteinExistence type="predicted"/>
<evidence type="ECO:0000259" key="1">
    <source>
        <dbReference type="Pfam" id="PF03358"/>
    </source>
</evidence>
<dbReference type="EMBL" id="LT963352">
    <property type="protein sequence ID" value="SOR81358.1"/>
    <property type="molecule type" value="Genomic_DNA"/>
</dbReference>
<feature type="domain" description="NADPH-dependent FMN reductase-like" evidence="1">
    <location>
        <begin position="1"/>
        <end position="91"/>
    </location>
</feature>
<evidence type="ECO:0000313" key="2">
    <source>
        <dbReference type="EMBL" id="SOR81358.1"/>
    </source>
</evidence>
<protein>
    <submittedName>
        <fullName evidence="2">Putative flavoprotein</fullName>
    </submittedName>
</protein>
<dbReference type="GO" id="GO:0016491">
    <property type="term" value="F:oxidoreductase activity"/>
    <property type="evidence" value="ECO:0007669"/>
    <property type="project" value="InterPro"/>
</dbReference>
<dbReference type="OrthoDB" id="9812295at2"/>
<accession>A0A2N9BDB4</accession>
<keyword evidence="3" id="KW-1185">Reference proteome</keyword>
<dbReference type="Proteomes" id="UP000235464">
    <property type="component" value="Chromosome I"/>
</dbReference>